<dbReference type="Pfam" id="PF03992">
    <property type="entry name" value="ABM"/>
    <property type="match status" value="1"/>
</dbReference>
<evidence type="ECO:0000259" key="1">
    <source>
        <dbReference type="PROSITE" id="PS51725"/>
    </source>
</evidence>
<organism evidence="2 3">
    <name type="scientific">Fusarium sarcochroum</name>
    <dbReference type="NCBI Taxonomy" id="1208366"/>
    <lineage>
        <taxon>Eukaryota</taxon>
        <taxon>Fungi</taxon>
        <taxon>Dikarya</taxon>
        <taxon>Ascomycota</taxon>
        <taxon>Pezizomycotina</taxon>
        <taxon>Sordariomycetes</taxon>
        <taxon>Hypocreomycetidae</taxon>
        <taxon>Hypocreales</taxon>
        <taxon>Nectriaceae</taxon>
        <taxon>Fusarium</taxon>
        <taxon>Fusarium lateritium species complex</taxon>
    </lineage>
</organism>
<sequence>MASIQLTAVVTPKPGKTQRFLDLFSACVEYVQANEPQVYRYEMHEGIPELNGGKRQFIVLEGYKNQEALDAHMKAPPVVLMLDAMEKEDLTETQLIMTKPSTGIKPQL</sequence>
<reference evidence="2" key="2">
    <citation type="submission" date="2020-05" db="EMBL/GenBank/DDBJ databases">
        <authorList>
            <person name="Kim H.-S."/>
            <person name="Proctor R.H."/>
            <person name="Brown D.W."/>
        </authorList>
    </citation>
    <scope>NUCLEOTIDE SEQUENCE</scope>
    <source>
        <strain evidence="2">NRRL 20472</strain>
    </source>
</reference>
<protein>
    <recommendedName>
        <fullName evidence="1">ABM domain-containing protein</fullName>
    </recommendedName>
</protein>
<reference evidence="2" key="1">
    <citation type="journal article" date="2020" name="BMC Genomics">
        <title>Correction to: Identification and distribution of gene clusters required for synthesis of sphingolipid metabolism inhibitors in diverse species of the filamentous fungus Fusarium.</title>
        <authorList>
            <person name="Kim H.S."/>
            <person name="Lohmar J.M."/>
            <person name="Busman M."/>
            <person name="Brown D.W."/>
            <person name="Naumann T.A."/>
            <person name="Divon H.H."/>
            <person name="Lysoe E."/>
            <person name="Uhlig S."/>
            <person name="Proctor R.H."/>
        </authorList>
    </citation>
    <scope>NUCLEOTIDE SEQUENCE</scope>
    <source>
        <strain evidence="2">NRRL 20472</strain>
    </source>
</reference>
<proteinExistence type="predicted"/>
<dbReference type="InterPro" id="IPR007138">
    <property type="entry name" value="ABM_dom"/>
</dbReference>
<dbReference type="OrthoDB" id="10011777at2759"/>
<dbReference type="PROSITE" id="PS51725">
    <property type="entry name" value="ABM"/>
    <property type="match status" value="1"/>
</dbReference>
<keyword evidence="3" id="KW-1185">Reference proteome</keyword>
<dbReference type="Proteomes" id="UP000622797">
    <property type="component" value="Unassembled WGS sequence"/>
</dbReference>
<dbReference type="PANTHER" id="PTHR40624:SF1">
    <property type="entry name" value="BIOSYNTHESIS MONOOXYGENASE, PUTATIVE (AFU_ORTHOLOGUE AFUA_1G12025)-RELATED"/>
    <property type="match status" value="1"/>
</dbReference>
<accession>A0A8H4XBG2</accession>
<dbReference type="Gene3D" id="3.30.70.100">
    <property type="match status" value="1"/>
</dbReference>
<dbReference type="InterPro" id="IPR011008">
    <property type="entry name" value="Dimeric_a/b-barrel"/>
</dbReference>
<dbReference type="SUPFAM" id="SSF54909">
    <property type="entry name" value="Dimeric alpha+beta barrel"/>
    <property type="match status" value="1"/>
</dbReference>
<evidence type="ECO:0000313" key="3">
    <source>
        <dbReference type="Proteomes" id="UP000622797"/>
    </source>
</evidence>
<dbReference type="AlphaFoldDB" id="A0A8H4XBG2"/>
<name>A0A8H4XBG2_9HYPO</name>
<dbReference type="PANTHER" id="PTHR40624">
    <property type="entry name" value="BIOSYNTHESIS MONOOXYGENASE, PUTATIVE (AFU_ORTHOLOGUE AFUA_1G12025)-RELATED"/>
    <property type="match status" value="1"/>
</dbReference>
<gene>
    <name evidence="2" type="ORF">FSARC_4361</name>
</gene>
<comment type="caution">
    <text evidence="2">The sequence shown here is derived from an EMBL/GenBank/DDBJ whole genome shotgun (WGS) entry which is preliminary data.</text>
</comment>
<evidence type="ECO:0000313" key="2">
    <source>
        <dbReference type="EMBL" id="KAF4968270.1"/>
    </source>
</evidence>
<feature type="domain" description="ABM" evidence="1">
    <location>
        <begin position="4"/>
        <end position="100"/>
    </location>
</feature>
<dbReference type="EMBL" id="JABEXW010000204">
    <property type="protein sequence ID" value="KAF4968270.1"/>
    <property type="molecule type" value="Genomic_DNA"/>
</dbReference>